<feature type="domain" description="D-isomer specific 2-hydroxyacid dehydrogenase NAD-binding" evidence="3">
    <location>
        <begin position="221"/>
        <end position="322"/>
    </location>
</feature>
<keyword evidence="1" id="KW-0560">Oxidoreductase</keyword>
<dbReference type="Proteomes" id="UP000689129">
    <property type="component" value="Unassembled WGS sequence"/>
</dbReference>
<dbReference type="GO" id="GO:0016491">
    <property type="term" value="F:oxidoreductase activity"/>
    <property type="evidence" value="ECO:0007669"/>
    <property type="project" value="UniProtKB-KW"/>
</dbReference>
<evidence type="ECO:0000313" key="6">
    <source>
        <dbReference type="Proteomes" id="UP000044602"/>
    </source>
</evidence>
<gene>
    <name evidence="4" type="ORF">BN1708_003594</name>
    <name evidence="5" type="ORF">HYQ45_017351</name>
</gene>
<evidence type="ECO:0000259" key="3">
    <source>
        <dbReference type="Pfam" id="PF02826"/>
    </source>
</evidence>
<dbReference type="PANTHER" id="PTHR43333:SF1">
    <property type="entry name" value="D-ISOMER SPECIFIC 2-HYDROXYACID DEHYDROGENASE NAD-BINDING DOMAIN-CONTAINING PROTEIN"/>
    <property type="match status" value="1"/>
</dbReference>
<dbReference type="SUPFAM" id="SSF51735">
    <property type="entry name" value="NAD(P)-binding Rossmann-fold domains"/>
    <property type="match status" value="1"/>
</dbReference>
<sequence>MSVPSIERVLFALPVPEPKEALARLKQKFPQIETTWITTAGPDKAGWGPGDLDKSIFADKTVLITLSALPPTAADAPNLKFIHFAGSGMNHIAGHPILTDSTIPLTNSRGIAGPPIAEWVVMTALVHNHKYDYLNELQRESTWGSFNDFWSVRDVVGQRIGILGYGAIGRQVGRIAKALGMDVVAFTATPKDTPEKRKDRGYIVPGTGDPEGEYPSAWYHGLDRACLHEFLKQDLDIIVIALPLTDQTRHLFSAEEFEILASRKAFVSNISRGAILDQDALVAALESGKLRGAALDVTDPEPLPADHPLWKAPNVIITPHISSIVGNYTERVLGVVELNLGRLLSGGELVNLVDRERGY</sequence>
<dbReference type="EMBL" id="JAEMWZ010000567">
    <property type="protein sequence ID" value="KAG7110958.1"/>
    <property type="molecule type" value="Genomic_DNA"/>
</dbReference>
<evidence type="ECO:0000256" key="2">
    <source>
        <dbReference type="ARBA" id="ARBA00023027"/>
    </source>
</evidence>
<protein>
    <submittedName>
        <fullName evidence="5">D-2-hydroxyacid dehydrogenase like protein</fullName>
    </submittedName>
</protein>
<dbReference type="STRING" id="100787.A0A0G4LKT8"/>
<dbReference type="EMBL" id="CVQH01014446">
    <property type="protein sequence ID" value="CRK22656.1"/>
    <property type="molecule type" value="Genomic_DNA"/>
</dbReference>
<dbReference type="AlphaFoldDB" id="A0A0G4LKT8"/>
<dbReference type="InterPro" id="IPR036291">
    <property type="entry name" value="NAD(P)-bd_dom_sf"/>
</dbReference>
<dbReference type="Pfam" id="PF02826">
    <property type="entry name" value="2-Hacid_dh_C"/>
    <property type="match status" value="2"/>
</dbReference>
<dbReference type="GO" id="GO:0051287">
    <property type="term" value="F:NAD binding"/>
    <property type="evidence" value="ECO:0007669"/>
    <property type="project" value="InterPro"/>
</dbReference>
<dbReference type="PANTHER" id="PTHR43333">
    <property type="entry name" value="2-HACID_DH_C DOMAIN-CONTAINING PROTEIN"/>
    <property type="match status" value="1"/>
</dbReference>
<dbReference type="Gene3D" id="3.40.50.720">
    <property type="entry name" value="NAD(P)-binding Rossmann-like Domain"/>
    <property type="match status" value="2"/>
</dbReference>
<accession>A0A0G4LKT8</accession>
<keyword evidence="2" id="KW-0520">NAD</keyword>
<dbReference type="PROSITE" id="PS00065">
    <property type="entry name" value="D_2_HYDROXYACID_DH_1"/>
    <property type="match status" value="1"/>
</dbReference>
<feature type="domain" description="D-isomer specific 2-hydroxyacid dehydrogenase NAD-binding" evidence="3">
    <location>
        <begin position="122"/>
        <end position="194"/>
    </location>
</feature>
<name>A0A0G4LKT8_VERLO</name>
<keyword evidence="6" id="KW-1185">Reference proteome</keyword>
<dbReference type="InterPro" id="IPR006140">
    <property type="entry name" value="D-isomer_DH_NAD-bd"/>
</dbReference>
<evidence type="ECO:0000256" key="1">
    <source>
        <dbReference type="ARBA" id="ARBA00023002"/>
    </source>
</evidence>
<proteinExistence type="predicted"/>
<dbReference type="InterPro" id="IPR029752">
    <property type="entry name" value="D-isomer_DH_CS1"/>
</dbReference>
<organism evidence="4 6">
    <name type="scientific">Verticillium longisporum</name>
    <name type="common">Verticillium dahliae var. longisporum</name>
    <dbReference type="NCBI Taxonomy" id="100787"/>
    <lineage>
        <taxon>Eukaryota</taxon>
        <taxon>Fungi</taxon>
        <taxon>Dikarya</taxon>
        <taxon>Ascomycota</taxon>
        <taxon>Pezizomycotina</taxon>
        <taxon>Sordariomycetes</taxon>
        <taxon>Hypocreomycetidae</taxon>
        <taxon>Glomerellales</taxon>
        <taxon>Plectosphaerellaceae</taxon>
        <taxon>Verticillium</taxon>
    </lineage>
</organism>
<dbReference type="SUPFAM" id="SSF52283">
    <property type="entry name" value="Formate/glycerate dehydrogenase catalytic domain-like"/>
    <property type="match status" value="1"/>
</dbReference>
<evidence type="ECO:0000313" key="4">
    <source>
        <dbReference type="EMBL" id="CRK22656.1"/>
    </source>
</evidence>
<reference evidence="4 6" key="1">
    <citation type="submission" date="2015-05" db="EMBL/GenBank/DDBJ databases">
        <authorList>
            <person name="Wang D.B."/>
            <person name="Wang M."/>
        </authorList>
    </citation>
    <scope>NUCLEOTIDE SEQUENCE [LARGE SCALE GENOMIC DNA]</scope>
    <source>
        <strain evidence="4">VL1</strain>
    </source>
</reference>
<reference evidence="5" key="2">
    <citation type="journal article" date="2021" name="Mol. Plant Pathol.">
        <title>A 20-kb lineage-specific genomic region tames virulence in pathogenic amphidiploid Verticillium longisporum.</title>
        <authorList>
            <person name="Harting R."/>
            <person name="Starke J."/>
            <person name="Kusch H."/>
            <person name="Poggeler S."/>
            <person name="Maurus I."/>
            <person name="Schluter R."/>
            <person name="Landesfeind M."/>
            <person name="Bulla I."/>
            <person name="Nowrousian M."/>
            <person name="de Jonge R."/>
            <person name="Stahlhut G."/>
            <person name="Hoff K.J."/>
            <person name="Asshauer K.P."/>
            <person name="Thurmer A."/>
            <person name="Stanke M."/>
            <person name="Daniel R."/>
            <person name="Morgenstern B."/>
            <person name="Thomma B.P.H.J."/>
            <person name="Kronstad J.W."/>
            <person name="Braus-Stromeyer S.A."/>
            <person name="Braus G.H."/>
        </authorList>
    </citation>
    <scope>NUCLEOTIDE SEQUENCE</scope>
    <source>
        <strain evidence="5">Vl32</strain>
    </source>
</reference>
<dbReference type="Proteomes" id="UP000044602">
    <property type="component" value="Unassembled WGS sequence"/>
</dbReference>
<evidence type="ECO:0000313" key="5">
    <source>
        <dbReference type="EMBL" id="KAG7110958.1"/>
    </source>
</evidence>
<dbReference type="OrthoDB" id="298012at2759"/>
<dbReference type="CDD" id="cd12163">
    <property type="entry name" value="2-Hacid_dh_5"/>
    <property type="match status" value="1"/>
</dbReference>